<dbReference type="PANTHER" id="PTHR30026">
    <property type="entry name" value="OUTER MEMBRANE PROTEIN TOLC"/>
    <property type="match status" value="1"/>
</dbReference>
<protein>
    <submittedName>
        <fullName evidence="9">TolC family protein</fullName>
    </submittedName>
</protein>
<keyword evidence="7" id="KW-0998">Cell outer membrane</keyword>
<evidence type="ECO:0000256" key="2">
    <source>
        <dbReference type="ARBA" id="ARBA00007613"/>
    </source>
</evidence>
<feature type="coiled-coil region" evidence="8">
    <location>
        <begin position="288"/>
        <end position="315"/>
    </location>
</feature>
<dbReference type="AlphaFoldDB" id="A0A937VXM7"/>
<keyword evidence="3" id="KW-0813">Transport</keyword>
<dbReference type="InterPro" id="IPR051906">
    <property type="entry name" value="TolC-like"/>
</dbReference>
<organism evidence="9 10">
    <name type="scientific">Tectimicrobiota bacterium</name>
    <dbReference type="NCBI Taxonomy" id="2528274"/>
    <lineage>
        <taxon>Bacteria</taxon>
        <taxon>Pseudomonadati</taxon>
        <taxon>Nitrospinota/Tectimicrobiota group</taxon>
        <taxon>Candidatus Tectimicrobiota</taxon>
    </lineage>
</organism>
<comment type="caution">
    <text evidence="9">The sequence shown here is derived from an EMBL/GenBank/DDBJ whole genome shotgun (WGS) entry which is preliminary data.</text>
</comment>
<evidence type="ECO:0000313" key="9">
    <source>
        <dbReference type="EMBL" id="MBM3222994.1"/>
    </source>
</evidence>
<dbReference type="Proteomes" id="UP000712673">
    <property type="component" value="Unassembled WGS sequence"/>
</dbReference>
<dbReference type="Gene3D" id="1.20.1600.10">
    <property type="entry name" value="Outer membrane efflux proteins (OEP)"/>
    <property type="match status" value="1"/>
</dbReference>
<evidence type="ECO:0000256" key="4">
    <source>
        <dbReference type="ARBA" id="ARBA00022452"/>
    </source>
</evidence>
<evidence type="ECO:0000256" key="3">
    <source>
        <dbReference type="ARBA" id="ARBA00022448"/>
    </source>
</evidence>
<comment type="similarity">
    <text evidence="2">Belongs to the outer membrane factor (OMF) (TC 1.B.17) family.</text>
</comment>
<dbReference type="EMBL" id="VGLS01000081">
    <property type="protein sequence ID" value="MBM3222994.1"/>
    <property type="molecule type" value="Genomic_DNA"/>
</dbReference>
<evidence type="ECO:0000256" key="6">
    <source>
        <dbReference type="ARBA" id="ARBA00023136"/>
    </source>
</evidence>
<keyword evidence="8" id="KW-0175">Coiled coil</keyword>
<dbReference type="PANTHER" id="PTHR30026:SF23">
    <property type="entry name" value="TO APRF-PUTATIVE OUTER MEMBRANE EFFLUX PROTEIN OR SECRETED ALKALINE PHOSPHATASE-RELATED"/>
    <property type="match status" value="1"/>
</dbReference>
<dbReference type="GO" id="GO:1990281">
    <property type="term" value="C:efflux pump complex"/>
    <property type="evidence" value="ECO:0007669"/>
    <property type="project" value="TreeGrafter"/>
</dbReference>
<comment type="subcellular location">
    <subcellularLocation>
        <location evidence="1">Cell outer membrane</location>
    </subcellularLocation>
</comment>
<keyword evidence="4" id="KW-1134">Transmembrane beta strand</keyword>
<reference evidence="9" key="1">
    <citation type="submission" date="2019-03" db="EMBL/GenBank/DDBJ databases">
        <title>Lake Tanganyika Metagenome-Assembled Genomes (MAGs).</title>
        <authorList>
            <person name="Tran P."/>
        </authorList>
    </citation>
    <scope>NUCLEOTIDE SEQUENCE</scope>
    <source>
        <strain evidence="9">K_DeepCast_65m_m2_066</strain>
    </source>
</reference>
<keyword evidence="5" id="KW-0812">Transmembrane</keyword>
<evidence type="ECO:0000256" key="1">
    <source>
        <dbReference type="ARBA" id="ARBA00004442"/>
    </source>
</evidence>
<sequence length="557" mass="62994">MNTRRGLGRAVLSTRAAAWKCMLALLGSYLLSHALVPTATVQAQRREMMLTLREATAFALQGNLEIQIAGLNPAIREAQVTEREGIFDLTARAALRASDARLMDTATAVLNRVNRKPVEPGRSEGSFGQDDTQEQRLTVGISQLMPQGGTYDVELAEVHTDTGRRTTLTEIQADRDNQALGFPFRYRPRSEFFSTEATLRATQPLLRNFGSEITKTQILLAQNNLTISKEDFRRQVIIITSRVQQAYWDLVFRRQDLEVRRQQLILAQKLVDQIRKQVSVGTLAPLDVLQAETNISRTEERILVAENALRAAEDRLKRVMNFSLVGERADVVILPADTPAYADPTFLQEEQIRQALEQRPDLMQAKITLENQQITLVFDKNQTLPTLDLEASLRFNGIDTSFGGGIGEIEPNKRYRWDVGVTFRYPLQNRQAKSRVQQSQLAIRQQMVRIKDLEENIIADVRNALRDVLTNSQRVQATRISSRLAQKQLEAEEKKLQVGLATVFTTLQFQDVLAVERSNEINAITEYLKALIRLEESKSTLLQSYNIILETSGPRLP</sequence>
<accession>A0A937VXM7</accession>
<proteinExistence type="inferred from homology"/>
<dbReference type="GO" id="GO:0015562">
    <property type="term" value="F:efflux transmembrane transporter activity"/>
    <property type="evidence" value="ECO:0007669"/>
    <property type="project" value="InterPro"/>
</dbReference>
<evidence type="ECO:0000313" key="10">
    <source>
        <dbReference type="Proteomes" id="UP000712673"/>
    </source>
</evidence>
<name>A0A937VXM7_UNCTE</name>
<dbReference type="SUPFAM" id="SSF56954">
    <property type="entry name" value="Outer membrane efflux proteins (OEP)"/>
    <property type="match status" value="1"/>
</dbReference>
<dbReference type="Pfam" id="PF02321">
    <property type="entry name" value="OEP"/>
    <property type="match status" value="2"/>
</dbReference>
<evidence type="ECO:0000256" key="7">
    <source>
        <dbReference type="ARBA" id="ARBA00023237"/>
    </source>
</evidence>
<dbReference type="GO" id="GO:0009279">
    <property type="term" value="C:cell outer membrane"/>
    <property type="evidence" value="ECO:0007669"/>
    <property type="project" value="UniProtKB-SubCell"/>
</dbReference>
<dbReference type="GO" id="GO:0015288">
    <property type="term" value="F:porin activity"/>
    <property type="evidence" value="ECO:0007669"/>
    <property type="project" value="TreeGrafter"/>
</dbReference>
<keyword evidence="6" id="KW-0472">Membrane</keyword>
<dbReference type="InterPro" id="IPR003423">
    <property type="entry name" value="OMP_efflux"/>
</dbReference>
<evidence type="ECO:0000256" key="5">
    <source>
        <dbReference type="ARBA" id="ARBA00022692"/>
    </source>
</evidence>
<gene>
    <name evidence="9" type="ORF">FJZ47_04205</name>
</gene>
<evidence type="ECO:0000256" key="8">
    <source>
        <dbReference type="SAM" id="Coils"/>
    </source>
</evidence>